<dbReference type="PROSITE" id="PS00061">
    <property type="entry name" value="ADH_SHORT"/>
    <property type="match status" value="1"/>
</dbReference>
<dbReference type="RefSeq" id="WP_253661481.1">
    <property type="nucleotide sequence ID" value="NZ_BAAAJQ010000001.1"/>
</dbReference>
<keyword evidence="2" id="KW-0560">Oxidoreductase</keyword>
<dbReference type="InterPro" id="IPR036291">
    <property type="entry name" value="NAD(P)-bd_dom_sf"/>
</dbReference>
<comment type="similarity">
    <text evidence="1 3">Belongs to the short-chain dehydrogenases/reductases (SDR) family.</text>
</comment>
<protein>
    <submittedName>
        <fullName evidence="4">Short-chain dehydrogenase</fullName>
    </submittedName>
</protein>
<accession>A0ABT1HE22</accession>
<sequence>MSKSTSRTRNANAVVTGAGSGIGRAFALELARRGSRVVCSDIDGDRVKETVSMIDRLTSGRAYPVFCDVSVSEDVDELAAQAQDWFGEPTSLMVNNAGVGIGGKPVGEIGIDDWQWALGINLWGMVYGSEKFLPQLREAGRGGLINVASTAAFSAAPGMAAYNVGKAGVLALSETIAAELGGTDLAVTVLCPTFVKTNVAVDGRITADASKLAGTLMRYTGLSPDRVAKGTLNAHDRGQLYVVPQLDAKAIWSAKRHLPRTYTAGLGLLNRILPQTGTPSAVPALTPTVGE</sequence>
<dbReference type="PRINTS" id="PR00081">
    <property type="entry name" value="GDHRDH"/>
</dbReference>
<organism evidence="4 5">
    <name type="scientific">Williamsia maris</name>
    <dbReference type="NCBI Taxonomy" id="72806"/>
    <lineage>
        <taxon>Bacteria</taxon>
        <taxon>Bacillati</taxon>
        <taxon>Actinomycetota</taxon>
        <taxon>Actinomycetes</taxon>
        <taxon>Mycobacteriales</taxon>
        <taxon>Nocardiaceae</taxon>
        <taxon>Williamsia</taxon>
    </lineage>
</organism>
<dbReference type="SUPFAM" id="SSF51735">
    <property type="entry name" value="NAD(P)-binding Rossmann-fold domains"/>
    <property type="match status" value="1"/>
</dbReference>
<dbReference type="PRINTS" id="PR00080">
    <property type="entry name" value="SDRFAMILY"/>
</dbReference>
<evidence type="ECO:0000256" key="3">
    <source>
        <dbReference type="RuleBase" id="RU000363"/>
    </source>
</evidence>
<name>A0ABT1HE22_9NOCA</name>
<proteinExistence type="inferred from homology"/>
<dbReference type="PANTHER" id="PTHR44196:SF1">
    <property type="entry name" value="DEHYDROGENASE_REDUCTASE SDR FAMILY MEMBER 7B"/>
    <property type="match status" value="1"/>
</dbReference>
<gene>
    <name evidence="4" type="ORF">LX13_002321</name>
</gene>
<evidence type="ECO:0000256" key="2">
    <source>
        <dbReference type="ARBA" id="ARBA00023002"/>
    </source>
</evidence>
<dbReference type="Gene3D" id="3.40.50.720">
    <property type="entry name" value="NAD(P)-binding Rossmann-like Domain"/>
    <property type="match status" value="1"/>
</dbReference>
<dbReference type="InterPro" id="IPR002347">
    <property type="entry name" value="SDR_fam"/>
</dbReference>
<dbReference type="Proteomes" id="UP001206895">
    <property type="component" value="Unassembled WGS sequence"/>
</dbReference>
<evidence type="ECO:0000256" key="1">
    <source>
        <dbReference type="ARBA" id="ARBA00006484"/>
    </source>
</evidence>
<dbReference type="CDD" id="cd05233">
    <property type="entry name" value="SDR_c"/>
    <property type="match status" value="1"/>
</dbReference>
<reference evidence="4 5" key="1">
    <citation type="submission" date="2022-06" db="EMBL/GenBank/DDBJ databases">
        <title>Genomic Encyclopedia of Archaeal and Bacterial Type Strains, Phase II (KMG-II): from individual species to whole genera.</title>
        <authorList>
            <person name="Goeker M."/>
        </authorList>
    </citation>
    <scope>NUCLEOTIDE SEQUENCE [LARGE SCALE GENOMIC DNA]</scope>
    <source>
        <strain evidence="4 5">DSM 44693</strain>
    </source>
</reference>
<keyword evidence="5" id="KW-1185">Reference proteome</keyword>
<dbReference type="Pfam" id="PF00106">
    <property type="entry name" value="adh_short"/>
    <property type="match status" value="1"/>
</dbReference>
<dbReference type="InterPro" id="IPR020904">
    <property type="entry name" value="Sc_DH/Rdtase_CS"/>
</dbReference>
<dbReference type="EMBL" id="JAMTCJ010000002">
    <property type="protein sequence ID" value="MCP2176502.1"/>
    <property type="molecule type" value="Genomic_DNA"/>
</dbReference>
<evidence type="ECO:0000313" key="5">
    <source>
        <dbReference type="Proteomes" id="UP001206895"/>
    </source>
</evidence>
<comment type="caution">
    <text evidence="4">The sequence shown here is derived from an EMBL/GenBank/DDBJ whole genome shotgun (WGS) entry which is preliminary data.</text>
</comment>
<dbReference type="PANTHER" id="PTHR44196">
    <property type="entry name" value="DEHYDROGENASE/REDUCTASE SDR FAMILY MEMBER 7B"/>
    <property type="match status" value="1"/>
</dbReference>
<evidence type="ECO:0000313" key="4">
    <source>
        <dbReference type="EMBL" id="MCP2176502.1"/>
    </source>
</evidence>